<evidence type="ECO:0000256" key="3">
    <source>
        <dbReference type="ARBA" id="ARBA00022692"/>
    </source>
</evidence>
<dbReference type="PANTHER" id="PTHR22911">
    <property type="entry name" value="ACYL-MALONYL CONDENSING ENZYME-RELATED"/>
    <property type="match status" value="1"/>
</dbReference>
<dbReference type="AlphaFoldDB" id="A0A1U7DJQ9"/>
<dbReference type="InterPro" id="IPR000620">
    <property type="entry name" value="EamA_dom"/>
</dbReference>
<proteinExistence type="inferred from homology"/>
<accession>A0A2M9D4N9</accession>
<sequence length="300" mass="32540">MPILSDNVRGAFFMVMSMSAFTLNDAFMKALGEEVPLFQAVFLRSIAVVALLAFLSWRKDGLRLPSDPRDLKLVVIRSVAEAAAAYFFITALFNMPIANVTAILQSLPLTITLTAAVLFREPLGWRRLTAIFIGFCGVLLIVQPGGDGFSIYSLYVLGAVACVTVRDLATRRLSRAIPSMSVALAAAVAVLVFSGVASIFVDWVPLRGDRGLQLGGAVLFVVAAYLTSVMAMRVGEVAFVAPFRYTGLLVAILLGVLFFGETPGPLVLTGSALIAATGIFTLWRERRFARRRMPVMQRLR</sequence>
<dbReference type="GO" id="GO:0016020">
    <property type="term" value="C:membrane"/>
    <property type="evidence" value="ECO:0007669"/>
    <property type="project" value="UniProtKB-SubCell"/>
</dbReference>
<keyword evidence="5" id="KW-0472">Membrane</keyword>
<evidence type="ECO:0000259" key="6">
    <source>
        <dbReference type="Pfam" id="PF00892"/>
    </source>
</evidence>
<comment type="similarity">
    <text evidence="2">Belongs to the drug/metabolite transporter (DMT) superfamily. 10 TMS drug/metabolite exporter (DME) (TC 2.A.7.3) family.</text>
</comment>
<keyword evidence="4" id="KW-1133">Transmembrane helix</keyword>
<dbReference type="Proteomes" id="UP000187266">
    <property type="component" value="Chromosome"/>
</dbReference>
<evidence type="ECO:0000256" key="4">
    <source>
        <dbReference type="ARBA" id="ARBA00022989"/>
    </source>
</evidence>
<comment type="subcellular location">
    <subcellularLocation>
        <location evidence="1">Membrane</location>
        <topology evidence="1">Multi-pass membrane protein</topology>
    </subcellularLocation>
</comment>
<keyword evidence="3" id="KW-0812">Transmembrane</keyword>
<evidence type="ECO:0000256" key="2">
    <source>
        <dbReference type="ARBA" id="ARBA00009853"/>
    </source>
</evidence>
<dbReference type="EMBL" id="CP019124">
    <property type="protein sequence ID" value="APX90133.1"/>
    <property type="molecule type" value="Genomic_DNA"/>
</dbReference>
<protein>
    <submittedName>
        <fullName evidence="7">EamA family transporter</fullName>
    </submittedName>
</protein>
<evidence type="ECO:0000313" key="7">
    <source>
        <dbReference type="EMBL" id="APX90133.1"/>
    </source>
</evidence>
<dbReference type="Pfam" id="PF00892">
    <property type="entry name" value="EamA"/>
    <property type="match status" value="1"/>
</dbReference>
<dbReference type="PANTHER" id="PTHR22911:SF6">
    <property type="entry name" value="SOLUTE CARRIER FAMILY 35 MEMBER G1"/>
    <property type="match status" value="1"/>
</dbReference>
<accession>A0A1U7DJQ9</accession>
<evidence type="ECO:0000256" key="5">
    <source>
        <dbReference type="ARBA" id="ARBA00023136"/>
    </source>
</evidence>
<gene>
    <name evidence="7" type="ORF">BV394_10710</name>
</gene>
<dbReference type="InterPro" id="IPR037185">
    <property type="entry name" value="EmrE-like"/>
</dbReference>
<keyword evidence="8" id="KW-1185">Reference proteome</keyword>
<evidence type="ECO:0000313" key="8">
    <source>
        <dbReference type="Proteomes" id="UP000187266"/>
    </source>
</evidence>
<dbReference type="OrthoDB" id="7165334at2"/>
<organism evidence="7 8">
    <name type="scientific">Brevirhabdus pacifica</name>
    <dbReference type="NCBI Taxonomy" id="1267768"/>
    <lineage>
        <taxon>Bacteria</taxon>
        <taxon>Pseudomonadati</taxon>
        <taxon>Pseudomonadota</taxon>
        <taxon>Alphaproteobacteria</taxon>
        <taxon>Rhodobacterales</taxon>
        <taxon>Paracoccaceae</taxon>
        <taxon>Brevirhabdus</taxon>
    </lineage>
</organism>
<feature type="domain" description="EamA" evidence="6">
    <location>
        <begin position="9"/>
        <end position="142"/>
    </location>
</feature>
<dbReference type="SUPFAM" id="SSF103481">
    <property type="entry name" value="Multidrug resistance efflux transporter EmrE"/>
    <property type="match status" value="2"/>
</dbReference>
<evidence type="ECO:0000256" key="1">
    <source>
        <dbReference type="ARBA" id="ARBA00004141"/>
    </source>
</evidence>
<dbReference type="STRING" id="1267768.BV394_10710"/>
<dbReference type="RefSeq" id="WP_076980153.1">
    <property type="nucleotide sequence ID" value="NZ_CP019124.1"/>
</dbReference>
<name>A0A1U7DJQ9_9RHOB</name>
<reference evidence="7 8" key="1">
    <citation type="submission" date="2017-01" db="EMBL/GenBank/DDBJ databases">
        <title>Genomic analysis of Xuhuaishuia manganoxidans DY6-4.</title>
        <authorList>
            <person name="Wang X."/>
        </authorList>
    </citation>
    <scope>NUCLEOTIDE SEQUENCE [LARGE SCALE GENOMIC DNA]</scope>
    <source>
        <strain evidence="7 8">DY6-4</strain>
    </source>
</reference>